<evidence type="ECO:0000313" key="2">
    <source>
        <dbReference type="Proteomes" id="UP000198901"/>
    </source>
</evidence>
<dbReference type="EMBL" id="FNGS01000002">
    <property type="protein sequence ID" value="SDL44591.1"/>
    <property type="molecule type" value="Genomic_DNA"/>
</dbReference>
<dbReference type="Proteomes" id="UP000198901">
    <property type="component" value="Unassembled WGS sequence"/>
</dbReference>
<organism evidence="1 2">
    <name type="scientific">Siphonobacter aquaeclarae</name>
    <dbReference type="NCBI Taxonomy" id="563176"/>
    <lineage>
        <taxon>Bacteria</taxon>
        <taxon>Pseudomonadati</taxon>
        <taxon>Bacteroidota</taxon>
        <taxon>Cytophagia</taxon>
        <taxon>Cytophagales</taxon>
        <taxon>Cytophagaceae</taxon>
        <taxon>Siphonobacter</taxon>
    </lineage>
</organism>
<dbReference type="AlphaFoldDB" id="A0A1G9K490"/>
<proteinExistence type="predicted"/>
<sequence>MQVTQPTGSPDPDYDCNALDETYLKAAKSLISFARPPYWKEGLWSLFEAWITTEGSDGLSPGQRGQVFACFRELLVFFETIEKRAVMEK</sequence>
<gene>
    <name evidence="1" type="ORF">SAMN04488090_0875</name>
</gene>
<accession>A0A1G9K490</accession>
<dbReference type="RefSeq" id="WP_093198296.1">
    <property type="nucleotide sequence ID" value="NZ_FNGS01000002.1"/>
</dbReference>
<evidence type="ECO:0000313" key="1">
    <source>
        <dbReference type="EMBL" id="SDL44591.1"/>
    </source>
</evidence>
<name>A0A1G9K490_9BACT</name>
<protein>
    <submittedName>
        <fullName evidence="1">Uncharacterized protein</fullName>
    </submittedName>
</protein>
<reference evidence="1 2" key="1">
    <citation type="submission" date="2016-10" db="EMBL/GenBank/DDBJ databases">
        <authorList>
            <person name="de Groot N.N."/>
        </authorList>
    </citation>
    <scope>NUCLEOTIDE SEQUENCE [LARGE SCALE GENOMIC DNA]</scope>
    <source>
        <strain evidence="1 2">DSM 21668</strain>
    </source>
</reference>
<keyword evidence="2" id="KW-1185">Reference proteome</keyword>